<dbReference type="AlphaFoldDB" id="A0A2U2BDL9"/>
<comment type="caution">
    <text evidence="3">The sequence shown here is derived from an EMBL/GenBank/DDBJ whole genome shotgun (WGS) entry which is preliminary data.</text>
</comment>
<reference evidence="3 4" key="1">
    <citation type="submission" date="2018-05" db="EMBL/GenBank/DDBJ databases">
        <title>Marinilabilia rubrum sp. nov., isolated from saltern sediment.</title>
        <authorList>
            <person name="Zhang R."/>
        </authorList>
    </citation>
    <scope>NUCLEOTIDE SEQUENCE [LARGE SCALE GENOMIC DNA]</scope>
    <source>
        <strain evidence="3 4">WTE16</strain>
    </source>
</reference>
<keyword evidence="4" id="KW-1185">Reference proteome</keyword>
<keyword evidence="1 3" id="KW-0378">Hydrolase</keyword>
<dbReference type="EMBL" id="QEWP01000001">
    <property type="protein sequence ID" value="PWE01160.1"/>
    <property type="molecule type" value="Genomic_DNA"/>
</dbReference>
<dbReference type="InterPro" id="IPR020084">
    <property type="entry name" value="NUDIX_hydrolase_CS"/>
</dbReference>
<evidence type="ECO:0000259" key="2">
    <source>
        <dbReference type="PROSITE" id="PS51462"/>
    </source>
</evidence>
<dbReference type="GO" id="GO:0016787">
    <property type="term" value="F:hydrolase activity"/>
    <property type="evidence" value="ECO:0007669"/>
    <property type="project" value="UniProtKB-KW"/>
</dbReference>
<dbReference type="CDD" id="cd03673">
    <property type="entry name" value="NUDIX_Ap6A_hydrolase"/>
    <property type="match status" value="1"/>
</dbReference>
<organism evidence="3 4">
    <name type="scientific">Marinilabilia rubra</name>
    <dbReference type="NCBI Taxonomy" id="2162893"/>
    <lineage>
        <taxon>Bacteria</taxon>
        <taxon>Pseudomonadati</taxon>
        <taxon>Bacteroidota</taxon>
        <taxon>Bacteroidia</taxon>
        <taxon>Marinilabiliales</taxon>
        <taxon>Marinilabiliaceae</taxon>
        <taxon>Marinilabilia</taxon>
    </lineage>
</organism>
<accession>A0A2U2BDL9</accession>
<dbReference type="OrthoDB" id="9816289at2"/>
<proteinExistence type="predicted"/>
<dbReference type="Pfam" id="PF00293">
    <property type="entry name" value="NUDIX"/>
    <property type="match status" value="1"/>
</dbReference>
<dbReference type="RefSeq" id="WP_109262614.1">
    <property type="nucleotide sequence ID" value="NZ_QEWP01000001.1"/>
</dbReference>
<protein>
    <submittedName>
        <fullName evidence="3">NUDIX hydrolase</fullName>
    </submittedName>
</protein>
<evidence type="ECO:0000313" key="3">
    <source>
        <dbReference type="EMBL" id="PWE01160.1"/>
    </source>
</evidence>
<dbReference type="InterPro" id="IPR000086">
    <property type="entry name" value="NUDIX_hydrolase_dom"/>
</dbReference>
<dbReference type="Gene3D" id="3.90.79.10">
    <property type="entry name" value="Nucleoside Triphosphate Pyrophosphohydrolase"/>
    <property type="match status" value="1"/>
</dbReference>
<dbReference type="Proteomes" id="UP000244956">
    <property type="component" value="Unassembled WGS sequence"/>
</dbReference>
<evidence type="ECO:0000256" key="1">
    <source>
        <dbReference type="ARBA" id="ARBA00022801"/>
    </source>
</evidence>
<feature type="domain" description="Nudix hydrolase" evidence="2">
    <location>
        <begin position="72"/>
        <end position="201"/>
    </location>
</feature>
<dbReference type="PROSITE" id="PS51462">
    <property type="entry name" value="NUDIX"/>
    <property type="match status" value="1"/>
</dbReference>
<dbReference type="InterPro" id="IPR015797">
    <property type="entry name" value="NUDIX_hydrolase-like_dom_sf"/>
</dbReference>
<dbReference type="SUPFAM" id="SSF55811">
    <property type="entry name" value="Nudix"/>
    <property type="match status" value="1"/>
</dbReference>
<evidence type="ECO:0000313" key="4">
    <source>
        <dbReference type="Proteomes" id="UP000244956"/>
    </source>
</evidence>
<gene>
    <name evidence="3" type="ORF">DDZ16_01350</name>
</gene>
<dbReference type="PROSITE" id="PS00893">
    <property type="entry name" value="NUDIX_BOX"/>
    <property type="match status" value="1"/>
</dbReference>
<sequence>MYKIFFKDRIVFLTDKIDNDLSRDFGAIHKLGSDGELKQFVNHFESNEDRKEAFIYHHNQHELLKRFRGLFKNLPAAGGLIWNQDKSHFLSMERLGKADLPKGKIEINETFEEAALREVSEECGIEHPEITRPLGSTFHTYELDGEKILKEVRWFEMIYHGSSTPTPQLEENITHIRWTPKSEGKEFIKHTYPSVIEILKKADII</sequence>
<name>A0A2U2BDL9_9BACT</name>